<gene>
    <name evidence="2" type="ORF">D7Z54_01345</name>
</gene>
<name>A0A428NA07_9BACI</name>
<dbReference type="EMBL" id="RBVX01000001">
    <property type="protein sequence ID" value="RSL35242.1"/>
    <property type="molecule type" value="Genomic_DNA"/>
</dbReference>
<protein>
    <submittedName>
        <fullName evidence="2">Uncharacterized protein</fullName>
    </submittedName>
</protein>
<comment type="caution">
    <text evidence="2">The sequence shown here is derived from an EMBL/GenBank/DDBJ whole genome shotgun (WGS) entry which is preliminary data.</text>
</comment>
<keyword evidence="1" id="KW-0812">Transmembrane</keyword>
<feature type="transmembrane region" description="Helical" evidence="1">
    <location>
        <begin position="40"/>
        <end position="61"/>
    </location>
</feature>
<keyword evidence="1" id="KW-1133">Transmembrane helix</keyword>
<evidence type="ECO:0000313" key="3">
    <source>
        <dbReference type="Proteomes" id="UP000275076"/>
    </source>
</evidence>
<accession>A0A428NA07</accession>
<keyword evidence="3" id="KW-1185">Reference proteome</keyword>
<sequence>MQQDSLNSGNKQIGLIIALIMLSCILIFDVYLFFENTAIVAKLLATGSFILLMFLLIPFYIQAFKNVKKSKKFT</sequence>
<dbReference type="Proteomes" id="UP000275076">
    <property type="component" value="Unassembled WGS sequence"/>
</dbReference>
<keyword evidence="1" id="KW-0472">Membrane</keyword>
<proteinExistence type="predicted"/>
<feature type="transmembrane region" description="Helical" evidence="1">
    <location>
        <begin position="12"/>
        <end position="34"/>
    </location>
</feature>
<dbReference type="AlphaFoldDB" id="A0A428NA07"/>
<organism evidence="2 3">
    <name type="scientific">Salibacterium salarium</name>
    <dbReference type="NCBI Taxonomy" id="284579"/>
    <lineage>
        <taxon>Bacteria</taxon>
        <taxon>Bacillati</taxon>
        <taxon>Bacillota</taxon>
        <taxon>Bacilli</taxon>
        <taxon>Bacillales</taxon>
        <taxon>Bacillaceae</taxon>
    </lineage>
</organism>
<evidence type="ECO:0000256" key="1">
    <source>
        <dbReference type="SAM" id="Phobius"/>
    </source>
</evidence>
<reference evidence="2 3" key="1">
    <citation type="submission" date="2018-10" db="EMBL/GenBank/DDBJ databases">
        <title>Draft genome sequence of Bacillus salarius IM0101, isolated from a hypersaline soil in Inner Mongolia, China.</title>
        <authorList>
            <person name="Yamprayoonswat W."/>
            <person name="Boonvisut S."/>
            <person name="Jumpathong W."/>
            <person name="Sittihan S."/>
            <person name="Ruangsuj P."/>
            <person name="Wanthongcharoen S."/>
            <person name="Thongpramul N."/>
            <person name="Pimmason S."/>
            <person name="Yu B."/>
            <person name="Yasawong M."/>
        </authorList>
    </citation>
    <scope>NUCLEOTIDE SEQUENCE [LARGE SCALE GENOMIC DNA]</scope>
    <source>
        <strain evidence="2 3">IM0101</strain>
    </source>
</reference>
<evidence type="ECO:0000313" key="2">
    <source>
        <dbReference type="EMBL" id="RSL35242.1"/>
    </source>
</evidence>